<organism evidence="2 3">
    <name type="scientific">Cerrena zonata</name>
    <dbReference type="NCBI Taxonomy" id="2478898"/>
    <lineage>
        <taxon>Eukaryota</taxon>
        <taxon>Fungi</taxon>
        <taxon>Dikarya</taxon>
        <taxon>Basidiomycota</taxon>
        <taxon>Agaricomycotina</taxon>
        <taxon>Agaricomycetes</taxon>
        <taxon>Polyporales</taxon>
        <taxon>Cerrenaceae</taxon>
        <taxon>Cerrena</taxon>
    </lineage>
</organism>
<sequence length="96" mass="10979">MSRRYSLDDLHPTEVAPEGGGRTVLEFNNGLGRTPHDPFAVDIYCVGNVIQEYILDAYAGCEFLKPLVDAMREPDPQKRLKIEQVVERYNKILKTR</sequence>
<accession>A0AAW0GSQ3</accession>
<feature type="region of interest" description="Disordered" evidence="1">
    <location>
        <begin position="1"/>
        <end position="21"/>
    </location>
</feature>
<proteinExistence type="predicted"/>
<evidence type="ECO:0000256" key="1">
    <source>
        <dbReference type="SAM" id="MobiDB-lite"/>
    </source>
</evidence>
<evidence type="ECO:0000313" key="2">
    <source>
        <dbReference type="EMBL" id="KAK7692260.1"/>
    </source>
</evidence>
<name>A0AAW0GSQ3_9APHY</name>
<gene>
    <name evidence="2" type="ORF">QCA50_003885</name>
</gene>
<reference evidence="2 3" key="1">
    <citation type="submission" date="2022-09" db="EMBL/GenBank/DDBJ databases">
        <authorList>
            <person name="Palmer J.M."/>
        </authorList>
    </citation>
    <scope>NUCLEOTIDE SEQUENCE [LARGE SCALE GENOMIC DNA]</scope>
    <source>
        <strain evidence="2 3">DSM 7382</strain>
    </source>
</reference>
<feature type="compositionally biased region" description="Basic and acidic residues" evidence="1">
    <location>
        <begin position="1"/>
        <end position="12"/>
    </location>
</feature>
<dbReference type="EMBL" id="JASBNA010000004">
    <property type="protein sequence ID" value="KAK7692260.1"/>
    <property type="molecule type" value="Genomic_DNA"/>
</dbReference>
<evidence type="ECO:0008006" key="4">
    <source>
        <dbReference type="Google" id="ProtNLM"/>
    </source>
</evidence>
<dbReference type="Proteomes" id="UP001385951">
    <property type="component" value="Unassembled WGS sequence"/>
</dbReference>
<evidence type="ECO:0000313" key="3">
    <source>
        <dbReference type="Proteomes" id="UP001385951"/>
    </source>
</evidence>
<keyword evidence="3" id="KW-1185">Reference proteome</keyword>
<protein>
    <recommendedName>
        <fullName evidence="4">Protein kinase domain-containing protein</fullName>
    </recommendedName>
</protein>
<dbReference type="AlphaFoldDB" id="A0AAW0GSQ3"/>
<comment type="caution">
    <text evidence="2">The sequence shown here is derived from an EMBL/GenBank/DDBJ whole genome shotgun (WGS) entry which is preliminary data.</text>
</comment>